<dbReference type="Gene3D" id="3.90.215.10">
    <property type="entry name" value="Gamma Fibrinogen, chain A, domain 1"/>
    <property type="match status" value="1"/>
</dbReference>
<dbReference type="Pfam" id="PF00147">
    <property type="entry name" value="Fibrinogen_C"/>
    <property type="match status" value="1"/>
</dbReference>
<dbReference type="Proteomes" id="UP001209878">
    <property type="component" value="Unassembled WGS sequence"/>
</dbReference>
<dbReference type="AlphaFoldDB" id="A0AAD9P2K8"/>
<gene>
    <name evidence="2" type="ORF">NP493_181g02002</name>
</gene>
<dbReference type="InterPro" id="IPR036056">
    <property type="entry name" value="Fibrinogen-like_C"/>
</dbReference>
<reference evidence="2" key="1">
    <citation type="journal article" date="2023" name="Mol. Biol. Evol.">
        <title>Third-Generation Sequencing Reveals the Adaptive Role of the Epigenome in Three Deep-Sea Polychaetes.</title>
        <authorList>
            <person name="Perez M."/>
            <person name="Aroh O."/>
            <person name="Sun Y."/>
            <person name="Lan Y."/>
            <person name="Juniper S.K."/>
            <person name="Young C.R."/>
            <person name="Angers B."/>
            <person name="Qian P.Y."/>
        </authorList>
    </citation>
    <scope>NUCLEOTIDE SEQUENCE</scope>
    <source>
        <strain evidence="2">R07B-5</strain>
    </source>
</reference>
<dbReference type="SUPFAM" id="SSF56496">
    <property type="entry name" value="Fibrinogen C-terminal domain-like"/>
    <property type="match status" value="1"/>
</dbReference>
<comment type="caution">
    <text evidence="2">The sequence shown here is derived from an EMBL/GenBank/DDBJ whole genome shotgun (WGS) entry which is preliminary data.</text>
</comment>
<sequence length="226" mass="26160">MWERHTHNYLTARDCEDLRQTGRWHDGVYHIRVSTTMTRKVFCKFIQNEAWTIVQRRFDRLIEFTKPWAIYKNGFGDAHHEFWLGNEALHLLTSSAKYVLRVDLEAADGRTAFAEYTGFSIDSEKKKYALLYERFLNDSTAGDGLFYHKGLPFTTSDNYPPGPCSDVVRGGWWFGYANPCITSNLNGNFTSGLDAILGSWYPWLNWTGLAKTEMSIRRFSIAGERK</sequence>
<evidence type="ECO:0000259" key="1">
    <source>
        <dbReference type="PROSITE" id="PS51406"/>
    </source>
</evidence>
<dbReference type="GO" id="GO:0005615">
    <property type="term" value="C:extracellular space"/>
    <property type="evidence" value="ECO:0007669"/>
    <property type="project" value="TreeGrafter"/>
</dbReference>
<accession>A0AAD9P2K8</accession>
<dbReference type="PANTHER" id="PTHR19143">
    <property type="entry name" value="FIBRINOGEN/TENASCIN/ANGIOPOEITIN"/>
    <property type="match status" value="1"/>
</dbReference>
<dbReference type="PROSITE" id="PS51406">
    <property type="entry name" value="FIBRINOGEN_C_2"/>
    <property type="match status" value="1"/>
</dbReference>
<proteinExistence type="predicted"/>
<organism evidence="2 3">
    <name type="scientific">Ridgeia piscesae</name>
    <name type="common">Tubeworm</name>
    <dbReference type="NCBI Taxonomy" id="27915"/>
    <lineage>
        <taxon>Eukaryota</taxon>
        <taxon>Metazoa</taxon>
        <taxon>Spiralia</taxon>
        <taxon>Lophotrochozoa</taxon>
        <taxon>Annelida</taxon>
        <taxon>Polychaeta</taxon>
        <taxon>Sedentaria</taxon>
        <taxon>Canalipalpata</taxon>
        <taxon>Sabellida</taxon>
        <taxon>Siboglinidae</taxon>
        <taxon>Ridgeia</taxon>
    </lineage>
</organism>
<keyword evidence="3" id="KW-1185">Reference proteome</keyword>
<name>A0AAD9P2K8_RIDPI</name>
<dbReference type="SMART" id="SM00186">
    <property type="entry name" value="FBG"/>
    <property type="match status" value="1"/>
</dbReference>
<evidence type="ECO:0000313" key="3">
    <source>
        <dbReference type="Proteomes" id="UP001209878"/>
    </source>
</evidence>
<dbReference type="EMBL" id="JAODUO010000181">
    <property type="protein sequence ID" value="KAK2186988.1"/>
    <property type="molecule type" value="Genomic_DNA"/>
</dbReference>
<dbReference type="InterPro" id="IPR050373">
    <property type="entry name" value="Fibrinogen_C-term_domain"/>
</dbReference>
<evidence type="ECO:0000313" key="2">
    <source>
        <dbReference type="EMBL" id="KAK2186988.1"/>
    </source>
</evidence>
<protein>
    <recommendedName>
        <fullName evidence="1">Fibrinogen C-terminal domain-containing protein</fullName>
    </recommendedName>
</protein>
<dbReference type="InterPro" id="IPR002181">
    <property type="entry name" value="Fibrinogen_a/b/g_C_dom"/>
</dbReference>
<dbReference type="InterPro" id="IPR014716">
    <property type="entry name" value="Fibrinogen_a/b/g_C_1"/>
</dbReference>
<feature type="domain" description="Fibrinogen C-terminal" evidence="1">
    <location>
        <begin position="6"/>
        <end position="220"/>
    </location>
</feature>